<dbReference type="KEGG" id="sgy:Sgly_1703"/>
<dbReference type="EMBL" id="CP002547">
    <property type="protein sequence ID" value="ADY56000.1"/>
    <property type="molecule type" value="Genomic_DNA"/>
</dbReference>
<keyword evidence="1" id="KW-1133">Transmembrane helix</keyword>
<organism evidence="2 3">
    <name type="scientific">Syntrophobotulus glycolicus (strain DSM 8271 / FlGlyR)</name>
    <dbReference type="NCBI Taxonomy" id="645991"/>
    <lineage>
        <taxon>Bacteria</taxon>
        <taxon>Bacillati</taxon>
        <taxon>Bacillota</taxon>
        <taxon>Clostridia</taxon>
        <taxon>Eubacteriales</taxon>
        <taxon>Desulfitobacteriaceae</taxon>
        <taxon>Syntrophobotulus</taxon>
    </lineage>
</organism>
<accession>F0SYW3</accession>
<keyword evidence="3" id="KW-1185">Reference proteome</keyword>
<feature type="transmembrane region" description="Helical" evidence="1">
    <location>
        <begin position="29"/>
        <end position="46"/>
    </location>
</feature>
<dbReference type="HOGENOM" id="CLU_2095668_0_0_9"/>
<protein>
    <submittedName>
        <fullName evidence="2">Uncharacterized protein</fullName>
    </submittedName>
</protein>
<keyword evidence="1" id="KW-0472">Membrane</keyword>
<evidence type="ECO:0000256" key="1">
    <source>
        <dbReference type="SAM" id="Phobius"/>
    </source>
</evidence>
<feature type="transmembrane region" description="Helical" evidence="1">
    <location>
        <begin position="6"/>
        <end position="22"/>
    </location>
</feature>
<reference evidence="2 3" key="1">
    <citation type="journal article" date="2011" name="Stand. Genomic Sci.">
        <title>Complete genome sequence of Syntrophobotulus glycolicus type strain (FlGlyR).</title>
        <authorList>
            <person name="Han C."/>
            <person name="Mwirichia R."/>
            <person name="Chertkov O."/>
            <person name="Held B."/>
            <person name="Lapidus A."/>
            <person name="Nolan M."/>
            <person name="Lucas S."/>
            <person name="Hammon N."/>
            <person name="Deshpande S."/>
            <person name="Cheng J.F."/>
            <person name="Tapia R."/>
            <person name="Goodwin L."/>
            <person name="Pitluck S."/>
            <person name="Huntemann M."/>
            <person name="Liolios K."/>
            <person name="Ivanova N."/>
            <person name="Pagani I."/>
            <person name="Mavromatis K."/>
            <person name="Ovchinikova G."/>
            <person name="Pati A."/>
            <person name="Chen A."/>
            <person name="Palaniappan K."/>
            <person name="Land M."/>
            <person name="Hauser L."/>
            <person name="Brambilla E.M."/>
            <person name="Rohde M."/>
            <person name="Spring S."/>
            <person name="Sikorski J."/>
            <person name="Goker M."/>
            <person name="Woyke T."/>
            <person name="Bristow J."/>
            <person name="Eisen J.A."/>
            <person name="Markowitz V."/>
            <person name="Hugenholtz P."/>
            <person name="Kyrpides N.C."/>
            <person name="Klenk H.P."/>
            <person name="Detter J.C."/>
        </authorList>
    </citation>
    <scope>NUCLEOTIDE SEQUENCE [LARGE SCALE GENOMIC DNA]</scope>
    <source>
        <strain evidence="3">DSM 8271 / FlGlyR</strain>
    </source>
</reference>
<dbReference type="Proteomes" id="UP000007488">
    <property type="component" value="Chromosome"/>
</dbReference>
<evidence type="ECO:0000313" key="3">
    <source>
        <dbReference type="Proteomes" id="UP000007488"/>
    </source>
</evidence>
<dbReference type="RefSeq" id="WP_013624868.1">
    <property type="nucleotide sequence ID" value="NC_015172.1"/>
</dbReference>
<evidence type="ECO:0000313" key="2">
    <source>
        <dbReference type="EMBL" id="ADY56000.1"/>
    </source>
</evidence>
<keyword evidence="1" id="KW-0812">Transmembrane</keyword>
<gene>
    <name evidence="2" type="ordered locus">Sgly_1703</name>
</gene>
<name>F0SYW3_SYNGF</name>
<sequence>MINDLWPILVIIIAVFFAFKFFKSIIKLVLILALILIGLIVFFHLSKGTPSFDSLSSKIQSQVMEQSSEQALNTLVEKLKGMDREQVEAYLKDSQSELTKYGLTIDNVKNALKESQ</sequence>
<dbReference type="OrthoDB" id="9992543at2"/>
<dbReference type="AlphaFoldDB" id="F0SYW3"/>
<reference evidence="3" key="2">
    <citation type="submission" date="2011-02" db="EMBL/GenBank/DDBJ databases">
        <title>The complete genome of Syntrophobotulus glycolicus DSM 8271.</title>
        <authorList>
            <person name="Lucas S."/>
            <person name="Copeland A."/>
            <person name="Lapidus A."/>
            <person name="Bruce D."/>
            <person name="Goodwin L."/>
            <person name="Pitluck S."/>
            <person name="Kyrpides N."/>
            <person name="Mavromatis K."/>
            <person name="Pagani I."/>
            <person name="Ivanova N."/>
            <person name="Mikhailova N."/>
            <person name="Chertkov O."/>
            <person name="Held B."/>
            <person name="Detter J.C."/>
            <person name="Tapia R."/>
            <person name="Han C."/>
            <person name="Land M."/>
            <person name="Hauser L."/>
            <person name="Markowitz V."/>
            <person name="Cheng J.-F."/>
            <person name="Hugenholtz P."/>
            <person name="Woyke T."/>
            <person name="Wu D."/>
            <person name="Spring S."/>
            <person name="Schroeder M."/>
            <person name="Brambilla E."/>
            <person name="Klenk H.-P."/>
            <person name="Eisen J.A."/>
        </authorList>
    </citation>
    <scope>NUCLEOTIDE SEQUENCE [LARGE SCALE GENOMIC DNA]</scope>
    <source>
        <strain evidence="3">DSM 8271 / FlGlyR</strain>
    </source>
</reference>
<proteinExistence type="predicted"/>